<feature type="region of interest" description="Disordered" evidence="1">
    <location>
        <begin position="326"/>
        <end position="433"/>
    </location>
</feature>
<feature type="compositionally biased region" description="Acidic residues" evidence="1">
    <location>
        <begin position="364"/>
        <end position="395"/>
    </location>
</feature>
<feature type="compositionally biased region" description="Acidic residues" evidence="1">
    <location>
        <begin position="334"/>
        <end position="346"/>
    </location>
</feature>
<evidence type="ECO:0000313" key="3">
    <source>
        <dbReference type="Proteomes" id="UP000760860"/>
    </source>
</evidence>
<feature type="region of interest" description="Disordered" evidence="1">
    <location>
        <begin position="1"/>
        <end position="34"/>
    </location>
</feature>
<feature type="compositionally biased region" description="Polar residues" evidence="1">
    <location>
        <begin position="396"/>
        <end position="412"/>
    </location>
</feature>
<protein>
    <submittedName>
        <fullName evidence="2">Uncharacterized protein</fullName>
    </submittedName>
</protein>
<name>A0A8T1HD04_9STRA</name>
<dbReference type="EMBL" id="RCMV01001181">
    <property type="protein sequence ID" value="KAG3209917.1"/>
    <property type="molecule type" value="Genomic_DNA"/>
</dbReference>
<evidence type="ECO:0000313" key="2">
    <source>
        <dbReference type="EMBL" id="KAG3209917.1"/>
    </source>
</evidence>
<comment type="caution">
    <text evidence="2">The sequence shown here is derived from an EMBL/GenBank/DDBJ whole genome shotgun (WGS) entry which is preliminary data.</text>
</comment>
<feature type="compositionally biased region" description="Polar residues" evidence="1">
    <location>
        <begin position="422"/>
        <end position="433"/>
    </location>
</feature>
<proteinExistence type="predicted"/>
<dbReference type="AlphaFoldDB" id="A0A8T1HD04"/>
<evidence type="ECO:0000256" key="1">
    <source>
        <dbReference type="SAM" id="MobiDB-lite"/>
    </source>
</evidence>
<organism evidence="2 3">
    <name type="scientific">Phytophthora cactorum</name>
    <dbReference type="NCBI Taxonomy" id="29920"/>
    <lineage>
        <taxon>Eukaryota</taxon>
        <taxon>Sar</taxon>
        <taxon>Stramenopiles</taxon>
        <taxon>Oomycota</taxon>
        <taxon>Peronosporomycetes</taxon>
        <taxon>Peronosporales</taxon>
        <taxon>Peronosporaceae</taxon>
        <taxon>Phytophthora</taxon>
    </lineage>
</organism>
<feature type="region of interest" description="Disordered" evidence="1">
    <location>
        <begin position="100"/>
        <end position="133"/>
    </location>
</feature>
<accession>A0A8T1HD04</accession>
<dbReference type="VEuPathDB" id="FungiDB:PC110_g20401"/>
<gene>
    <name evidence="2" type="ORF">PC129_g19078</name>
</gene>
<reference evidence="2" key="1">
    <citation type="submission" date="2018-05" db="EMBL/GenBank/DDBJ databases">
        <title>Effector identification in a new, highly contiguous assembly of the strawberry crown rot pathogen Phytophthora cactorum.</title>
        <authorList>
            <person name="Armitage A.D."/>
            <person name="Nellist C.F."/>
            <person name="Bates H."/>
            <person name="Vickerstaff R.J."/>
            <person name="Harrison R.J."/>
        </authorList>
    </citation>
    <scope>NUCLEOTIDE SEQUENCE</scope>
    <source>
        <strain evidence="2">P421</strain>
    </source>
</reference>
<sequence length="433" mass="47811">MTKSTKNAAEATSDEDSLRAHLEEESEEGDESAPLHAATELWSRLCATLAANSHLTGVEALDRLVFKVLADDSFPVALEEVMPILPAPDLMEVGHAQDHSVVKTPTTRARIKRSSSFTPAKAPPAKQERPAKQKAKAHFSFDLPTGVDAALVRGLERIIKISEGYSKTPPRMEDPLSLLLLFLLLSLYPTTDNAADRRKLNANALQSRLQLLSAFIEDMGYYGLLTAFEDTVHDNLIHRHPFKRRRYDKVIANALYWFEVDSHGYGSIPEKLELSQAFDPTRPKNLRLSDKALAPIALDVATGSPPKESWVPQLLTEGKPVVVHTERPFQVSEVGDDDSDFEDDGEYTALKPSAPVRKNTTCFDQEDEEDQDEAREDDEQDADEQKDEESDEEAVDQQSPSDSNATPATTADSGKANKHSKASPTPASPRNSK</sequence>
<dbReference type="Proteomes" id="UP000760860">
    <property type="component" value="Unassembled WGS sequence"/>
</dbReference>